<dbReference type="NCBIfam" id="TIGR00543">
    <property type="entry name" value="isochor_syn"/>
    <property type="match status" value="1"/>
</dbReference>
<sequence length="396" mass="41574">MNDAVRTCDTVDGTAEDVAVDTATRFQLRVAGRTLEARGCLETLASGGTGTLEARVRAFFAARQRGPALLVGLVPFDPQAPDALFQPQSLGQGSREPASVSPRFRGEIHAEPAAAQYAASVATAVSRLRQPGAPLQKVVLARTLRVQSHTPIDPHALVARLGRDPDAVTYLAPLPVAAHQPPAWLVGASPERLVSRRGRQVLSHPLAGSAARHADPEQDARAARELLASAKDHDEHRYVVEAIVEALRPYCDAIDAAPQPTLHATTTLWHLGTRIEATLRDPTTSVATLLAALHPTPAVCGTPPTLARDAIHELEPVPRGFYAGAVGWIDANGDGDWYVAIRCARVQGTQACIHAGAGIVAGSEPAAEVAETATKFGALLAALGADGALSTDSWSC</sequence>
<evidence type="ECO:0000256" key="3">
    <source>
        <dbReference type="ARBA" id="ARBA00012824"/>
    </source>
</evidence>
<reference evidence="7 8" key="1">
    <citation type="submission" date="2022-12" db="EMBL/GenBank/DDBJ databases">
        <title>Two new species, Stenotrophomonas aracearum and Stenotrophomonas oahuensis, isolated from Anthurium (Araceae family) in Hawaii.</title>
        <authorList>
            <person name="Chunag S.C."/>
            <person name="Dobhal S."/>
            <person name="Alvarez A."/>
            <person name="Arif M."/>
        </authorList>
    </citation>
    <scope>NUCLEOTIDE SEQUENCE [LARGE SCALE GENOMIC DNA]</scope>
    <source>
        <strain evidence="7 8">A5588</strain>
    </source>
</reference>
<dbReference type="PRINTS" id="PR00095">
    <property type="entry name" value="ANTSNTHASEI"/>
</dbReference>
<dbReference type="Pfam" id="PF00425">
    <property type="entry name" value="Chorismate_bind"/>
    <property type="match status" value="1"/>
</dbReference>
<evidence type="ECO:0000256" key="5">
    <source>
        <dbReference type="ARBA" id="ARBA00041564"/>
    </source>
</evidence>
<evidence type="ECO:0000313" key="8">
    <source>
        <dbReference type="Proteomes" id="UP001305421"/>
    </source>
</evidence>
<comment type="catalytic activity">
    <reaction evidence="1">
        <text>chorismate = isochorismate</text>
        <dbReference type="Rhea" id="RHEA:18985"/>
        <dbReference type="ChEBI" id="CHEBI:29748"/>
        <dbReference type="ChEBI" id="CHEBI:29780"/>
        <dbReference type="EC" id="5.4.4.2"/>
    </reaction>
</comment>
<dbReference type="InterPro" id="IPR004561">
    <property type="entry name" value="IsoChor_synthase"/>
</dbReference>
<dbReference type="RefSeq" id="WP_311181920.1">
    <property type="nucleotide sequence ID" value="NZ_CP115543.1"/>
</dbReference>
<accession>A0ABY9Y8H2</accession>
<organism evidence="7 8">
    <name type="scientific">Stenotrophomonas aracearum</name>
    <dbReference type="NCBI Taxonomy" id="3003272"/>
    <lineage>
        <taxon>Bacteria</taxon>
        <taxon>Pseudomonadati</taxon>
        <taxon>Pseudomonadota</taxon>
        <taxon>Gammaproteobacteria</taxon>
        <taxon>Lysobacterales</taxon>
        <taxon>Lysobacteraceae</taxon>
        <taxon>Stenotrophomonas</taxon>
    </lineage>
</organism>
<dbReference type="InterPro" id="IPR015890">
    <property type="entry name" value="Chorismate_C"/>
</dbReference>
<dbReference type="InterPro" id="IPR019999">
    <property type="entry name" value="Anth_synth_I-like"/>
</dbReference>
<feature type="domain" description="Chorismate-utilising enzyme C-terminal" evidence="6">
    <location>
        <begin position="115"/>
        <end position="375"/>
    </location>
</feature>
<keyword evidence="8" id="KW-1185">Reference proteome</keyword>
<dbReference type="EC" id="5.4.4.2" evidence="3"/>
<dbReference type="Proteomes" id="UP001305421">
    <property type="component" value="Chromosome"/>
</dbReference>
<protein>
    <recommendedName>
        <fullName evidence="3">isochorismate synthase</fullName>
        <ecNumber evidence="3">5.4.4.2</ecNumber>
    </recommendedName>
    <alternativeName>
        <fullName evidence="5">Isochorismate mutase</fullName>
    </alternativeName>
</protein>
<dbReference type="Gene3D" id="3.60.120.10">
    <property type="entry name" value="Anthranilate synthase"/>
    <property type="match status" value="1"/>
</dbReference>
<dbReference type="PANTHER" id="PTHR42839">
    <property type="entry name" value="ISOCHORISMATE SYNTHASE ENTC"/>
    <property type="match status" value="1"/>
</dbReference>
<dbReference type="InterPro" id="IPR005801">
    <property type="entry name" value="ADC_synthase"/>
</dbReference>
<evidence type="ECO:0000313" key="7">
    <source>
        <dbReference type="EMBL" id="WNH47147.1"/>
    </source>
</evidence>
<name>A0ABY9Y8H2_9GAMM</name>
<dbReference type="GO" id="GO:0008909">
    <property type="term" value="F:isochorismate synthase activity"/>
    <property type="evidence" value="ECO:0007669"/>
    <property type="project" value="UniProtKB-EC"/>
</dbReference>
<evidence type="ECO:0000256" key="2">
    <source>
        <dbReference type="ARBA" id="ARBA00005297"/>
    </source>
</evidence>
<evidence type="ECO:0000259" key="6">
    <source>
        <dbReference type="Pfam" id="PF00425"/>
    </source>
</evidence>
<gene>
    <name evidence="7" type="ORF">PDM28_10525</name>
</gene>
<evidence type="ECO:0000256" key="4">
    <source>
        <dbReference type="ARBA" id="ARBA00023235"/>
    </source>
</evidence>
<evidence type="ECO:0000256" key="1">
    <source>
        <dbReference type="ARBA" id="ARBA00000799"/>
    </source>
</evidence>
<dbReference type="EMBL" id="CP115543">
    <property type="protein sequence ID" value="WNH47147.1"/>
    <property type="molecule type" value="Genomic_DNA"/>
</dbReference>
<dbReference type="SUPFAM" id="SSF56322">
    <property type="entry name" value="ADC synthase"/>
    <property type="match status" value="1"/>
</dbReference>
<keyword evidence="4 7" id="KW-0413">Isomerase</keyword>
<proteinExistence type="inferred from homology"/>
<comment type="similarity">
    <text evidence="2">Belongs to the isochorismate synthase family.</text>
</comment>
<dbReference type="PANTHER" id="PTHR42839:SF2">
    <property type="entry name" value="ISOCHORISMATE SYNTHASE ENTC"/>
    <property type="match status" value="1"/>
</dbReference>